<gene>
    <name evidence="2" type="ORF">ENW50_12395</name>
</gene>
<dbReference type="AlphaFoldDB" id="A0A7V4XUR7"/>
<proteinExistence type="predicted"/>
<dbReference type="Gene3D" id="3.20.20.80">
    <property type="entry name" value="Glycosidases"/>
    <property type="match status" value="1"/>
</dbReference>
<evidence type="ECO:0000256" key="1">
    <source>
        <dbReference type="SAM" id="SignalP"/>
    </source>
</evidence>
<dbReference type="InterPro" id="IPR017853">
    <property type="entry name" value="GH"/>
</dbReference>
<accession>A0A7V4XUR7</accession>
<evidence type="ECO:0000313" key="2">
    <source>
        <dbReference type="EMBL" id="HGY95465.1"/>
    </source>
</evidence>
<dbReference type="EMBL" id="DTKL01000078">
    <property type="protein sequence ID" value="HGY95465.1"/>
    <property type="molecule type" value="Genomic_DNA"/>
</dbReference>
<name>A0A7V4XUR7_9BACT</name>
<organism evidence="2">
    <name type="scientific">Acidobacterium capsulatum</name>
    <dbReference type="NCBI Taxonomy" id="33075"/>
    <lineage>
        <taxon>Bacteria</taxon>
        <taxon>Pseudomonadati</taxon>
        <taxon>Acidobacteriota</taxon>
        <taxon>Terriglobia</taxon>
        <taxon>Terriglobales</taxon>
        <taxon>Acidobacteriaceae</taxon>
        <taxon>Acidobacterium</taxon>
    </lineage>
</organism>
<feature type="chain" id="PRO_5031306091" evidence="1">
    <location>
        <begin position="23"/>
        <end position="498"/>
    </location>
</feature>
<comment type="caution">
    <text evidence="2">The sequence shown here is derived from an EMBL/GenBank/DDBJ whole genome shotgun (WGS) entry which is preliminary data.</text>
</comment>
<reference evidence="2" key="1">
    <citation type="journal article" date="2020" name="mSystems">
        <title>Genome- and Community-Level Interaction Insights into Carbon Utilization and Element Cycling Functions of Hydrothermarchaeota in Hydrothermal Sediment.</title>
        <authorList>
            <person name="Zhou Z."/>
            <person name="Liu Y."/>
            <person name="Xu W."/>
            <person name="Pan J."/>
            <person name="Luo Z.H."/>
            <person name="Li M."/>
        </authorList>
    </citation>
    <scope>NUCLEOTIDE SEQUENCE [LARGE SCALE GENOMIC DNA]</scope>
    <source>
        <strain evidence="2">SpSt-855</strain>
    </source>
</reference>
<protein>
    <submittedName>
        <fullName evidence="2">Uncharacterized protein</fullName>
    </submittedName>
</protein>
<sequence>MQRLRLFTALTLGACLLPFAHAQQHATVTDTNSAHATASPALQITLAPDAPVLSTFMGLGIEFDPYQNPPSPARWKTIEQRVAWAHPGFFRVMSSAQDYCLGFDAQGKPIFVWQHPKAAAQARLNKLYAVLNFAQQHHISVYLGEWSPPGALGIHSPADPRWPAMIADFVAYLVHVRHYTVIRHYIFFNEPNGQWMWPHSAPDFDAWSTGIRHLRRDFNALGLQQIAIAGPDNSGDMAWFDRSVKALHNDFGAWEMHIYATDAQVFGDQIETQLAQARQTILTDDPNGASKERFIAESGLVTGKIEALDRQPRVRTFQYGVEMSDYVAQIARAGWMGADAWDLDDAMHGDGHGMLKLWGFWNSSPDASMAIRPWFYTWSLMSRLFPAGAQIVAIHSTPAPPRFRVTAAHWSSNAVPETAVMLVNDSDAPRTVALSLPGLKGRALTIYRYFRYDRPANAAGLAVPAASIRARRKDEPLTLHLPSAGVVFVTTADAEAVP</sequence>
<feature type="signal peptide" evidence="1">
    <location>
        <begin position="1"/>
        <end position="22"/>
    </location>
</feature>
<keyword evidence="1" id="KW-0732">Signal</keyword>
<dbReference type="SUPFAM" id="SSF51445">
    <property type="entry name" value="(Trans)glycosidases"/>
    <property type="match status" value="1"/>
</dbReference>